<protein>
    <submittedName>
        <fullName evidence="2">Uncharacterized protein</fullName>
    </submittedName>
</protein>
<gene>
    <name evidence="2" type="ORF">CANVERA_P0385</name>
</gene>
<feature type="signal peptide" evidence="1">
    <location>
        <begin position="1"/>
        <end position="19"/>
    </location>
</feature>
<dbReference type="EMBL" id="CANTUO010000001">
    <property type="protein sequence ID" value="CAI5755869.1"/>
    <property type="molecule type" value="Genomic_DNA"/>
</dbReference>
<keyword evidence="1" id="KW-0732">Signal</keyword>
<dbReference type="Proteomes" id="UP001152885">
    <property type="component" value="Unassembled WGS sequence"/>
</dbReference>
<proteinExistence type="predicted"/>
<evidence type="ECO:0000313" key="3">
    <source>
        <dbReference type="Proteomes" id="UP001152885"/>
    </source>
</evidence>
<dbReference type="AlphaFoldDB" id="A0A9W4TPN0"/>
<keyword evidence="3" id="KW-1185">Reference proteome</keyword>
<evidence type="ECO:0000313" key="2">
    <source>
        <dbReference type="EMBL" id="CAI5755869.1"/>
    </source>
</evidence>
<comment type="caution">
    <text evidence="2">The sequence shown here is derived from an EMBL/GenBank/DDBJ whole genome shotgun (WGS) entry which is preliminary data.</text>
</comment>
<evidence type="ECO:0000256" key="1">
    <source>
        <dbReference type="SAM" id="SignalP"/>
    </source>
</evidence>
<feature type="chain" id="PRO_5040779449" evidence="1">
    <location>
        <begin position="20"/>
        <end position="256"/>
    </location>
</feature>
<dbReference type="OrthoDB" id="4020698at2759"/>
<sequence length="256" mass="30005">MHVLLLFCFIIVHFRFIIAIDTAYYQYIDLTTNSTTSVLSDEPKVYALNSIDEISSHIDKLKDKSSIFFFKLTQSTLQYNHKYHKWTEILKTNPLDTLKIRPYDYWLPATHCLDSKDGNGGYLRRDIYIEVELSIENYIDLHFGFIPIGFSVGVNLAMGVRVGYGMLLILTFNCDLYENEIVQLVYKPNYMTIPPLTFIEYKLRKRRLEKGKVKLITPFRMLVIDAPQHKCLRSNQPSDLMCSIKQDIKKQKIFLH</sequence>
<name>A0A9W4TPN0_9ASCO</name>
<accession>A0A9W4TPN0</accession>
<reference evidence="2" key="1">
    <citation type="submission" date="2022-12" db="EMBL/GenBank/DDBJ databases">
        <authorList>
            <person name="Brejova B."/>
        </authorList>
    </citation>
    <scope>NUCLEOTIDE SEQUENCE</scope>
</reference>
<organism evidence="2 3">
    <name type="scientific">Candida verbasci</name>
    <dbReference type="NCBI Taxonomy" id="1227364"/>
    <lineage>
        <taxon>Eukaryota</taxon>
        <taxon>Fungi</taxon>
        <taxon>Dikarya</taxon>
        <taxon>Ascomycota</taxon>
        <taxon>Saccharomycotina</taxon>
        <taxon>Pichiomycetes</taxon>
        <taxon>Debaryomycetaceae</taxon>
        <taxon>Candida/Lodderomyces clade</taxon>
        <taxon>Candida</taxon>
    </lineage>
</organism>